<dbReference type="EMBL" id="JAESIY010000001">
    <property type="protein sequence ID" value="MBL3654753.1"/>
    <property type="molecule type" value="Genomic_DNA"/>
</dbReference>
<dbReference type="PROSITE" id="PS51257">
    <property type="entry name" value="PROKAR_LIPOPROTEIN"/>
    <property type="match status" value="1"/>
</dbReference>
<dbReference type="SUPFAM" id="SSF74653">
    <property type="entry name" value="TolA/TonB C-terminal domain"/>
    <property type="match status" value="1"/>
</dbReference>
<evidence type="ECO:0000256" key="9">
    <source>
        <dbReference type="ARBA" id="ARBA00023136"/>
    </source>
</evidence>
<keyword evidence="9 10" id="KW-0472">Membrane</keyword>
<dbReference type="NCBIfam" id="TIGR01352">
    <property type="entry name" value="tonB_Cterm"/>
    <property type="match status" value="1"/>
</dbReference>
<dbReference type="InterPro" id="IPR051045">
    <property type="entry name" value="TonB-dependent_transducer"/>
</dbReference>
<keyword evidence="13" id="KW-1185">Reference proteome</keyword>
<comment type="similarity">
    <text evidence="2">Belongs to the TonB family.</text>
</comment>
<dbReference type="Pfam" id="PF03544">
    <property type="entry name" value="TonB_C"/>
    <property type="match status" value="1"/>
</dbReference>
<feature type="domain" description="TonB C-terminal" evidence="11">
    <location>
        <begin position="140"/>
        <end position="240"/>
    </location>
</feature>
<dbReference type="GO" id="GO:0031992">
    <property type="term" value="F:energy transducer activity"/>
    <property type="evidence" value="ECO:0007669"/>
    <property type="project" value="TreeGrafter"/>
</dbReference>
<evidence type="ECO:0000259" key="11">
    <source>
        <dbReference type="PROSITE" id="PS52015"/>
    </source>
</evidence>
<keyword evidence="4" id="KW-1003">Cell membrane</keyword>
<keyword evidence="7" id="KW-0653">Protein transport</keyword>
<dbReference type="PROSITE" id="PS52015">
    <property type="entry name" value="TONB_CTD"/>
    <property type="match status" value="1"/>
</dbReference>
<evidence type="ECO:0000256" key="6">
    <source>
        <dbReference type="ARBA" id="ARBA00022692"/>
    </source>
</evidence>
<dbReference type="InterPro" id="IPR006260">
    <property type="entry name" value="TonB/TolA_C"/>
</dbReference>
<sequence length="240" mass="27074">MENNINKFDINMYAVLLIGALAFMIFVMGCESPKQNNEQAADTVSIDNSAVEPNNVAVHEEDSTIHALVEKYPELEYSYIQTEDGNIVTVKGNYQVKVDGIDNDQDLNKFVKYVEGHFADQELMRKEYNKNVQTAAEPKDGYDAYYQAIKTNVEYPEEALDNNVGGTVIVEFVVDENGKVSEVKPVESIYYTKNKEYIEALDEAAVEAIKTTDWTWTPAKQGNSPVRMKLEIPITFEAES</sequence>
<dbReference type="RefSeq" id="WP_202241872.1">
    <property type="nucleotide sequence ID" value="NZ_JAESIY010000001.1"/>
</dbReference>
<name>A0A937F675_9BACT</name>
<dbReference type="Gene3D" id="3.30.1150.10">
    <property type="match status" value="1"/>
</dbReference>
<evidence type="ECO:0000256" key="4">
    <source>
        <dbReference type="ARBA" id="ARBA00022475"/>
    </source>
</evidence>
<keyword evidence="3" id="KW-0813">Transport</keyword>
<reference evidence="12" key="1">
    <citation type="submission" date="2021-01" db="EMBL/GenBank/DDBJ databases">
        <title>Fulvivirga kasyanovii gen. nov., sp nov., a novel member of the phylum Bacteroidetes isolated from seawater in a mussel farm.</title>
        <authorList>
            <person name="Zhao L.-H."/>
            <person name="Wang Z.-J."/>
        </authorList>
    </citation>
    <scope>NUCLEOTIDE SEQUENCE</scope>
    <source>
        <strain evidence="12">2943</strain>
    </source>
</reference>
<dbReference type="AlphaFoldDB" id="A0A937F675"/>
<dbReference type="GO" id="GO:0098797">
    <property type="term" value="C:plasma membrane protein complex"/>
    <property type="evidence" value="ECO:0007669"/>
    <property type="project" value="TreeGrafter"/>
</dbReference>
<keyword evidence="5" id="KW-0997">Cell inner membrane</keyword>
<evidence type="ECO:0000256" key="8">
    <source>
        <dbReference type="ARBA" id="ARBA00022989"/>
    </source>
</evidence>
<evidence type="ECO:0000313" key="12">
    <source>
        <dbReference type="EMBL" id="MBL3654753.1"/>
    </source>
</evidence>
<proteinExistence type="inferred from homology"/>
<evidence type="ECO:0000256" key="1">
    <source>
        <dbReference type="ARBA" id="ARBA00004383"/>
    </source>
</evidence>
<evidence type="ECO:0000256" key="5">
    <source>
        <dbReference type="ARBA" id="ARBA00022519"/>
    </source>
</evidence>
<dbReference type="PANTHER" id="PTHR33446">
    <property type="entry name" value="PROTEIN TONB-RELATED"/>
    <property type="match status" value="1"/>
</dbReference>
<dbReference type="GO" id="GO:0055085">
    <property type="term" value="P:transmembrane transport"/>
    <property type="evidence" value="ECO:0007669"/>
    <property type="project" value="InterPro"/>
</dbReference>
<keyword evidence="8 10" id="KW-1133">Transmembrane helix</keyword>
<evidence type="ECO:0000256" key="7">
    <source>
        <dbReference type="ARBA" id="ARBA00022927"/>
    </source>
</evidence>
<comment type="subcellular location">
    <subcellularLocation>
        <location evidence="1">Cell inner membrane</location>
        <topology evidence="1">Single-pass membrane protein</topology>
        <orientation evidence="1">Periplasmic side</orientation>
    </subcellularLocation>
</comment>
<evidence type="ECO:0000256" key="2">
    <source>
        <dbReference type="ARBA" id="ARBA00006555"/>
    </source>
</evidence>
<evidence type="ECO:0000256" key="10">
    <source>
        <dbReference type="SAM" id="Phobius"/>
    </source>
</evidence>
<comment type="caution">
    <text evidence="12">The sequence shown here is derived from an EMBL/GenBank/DDBJ whole genome shotgun (WGS) entry which is preliminary data.</text>
</comment>
<dbReference type="PANTHER" id="PTHR33446:SF2">
    <property type="entry name" value="PROTEIN TONB"/>
    <property type="match status" value="1"/>
</dbReference>
<dbReference type="Proteomes" id="UP000659388">
    <property type="component" value="Unassembled WGS sequence"/>
</dbReference>
<evidence type="ECO:0000313" key="13">
    <source>
        <dbReference type="Proteomes" id="UP000659388"/>
    </source>
</evidence>
<dbReference type="GO" id="GO:0015031">
    <property type="term" value="P:protein transport"/>
    <property type="evidence" value="ECO:0007669"/>
    <property type="project" value="UniProtKB-KW"/>
</dbReference>
<accession>A0A937F675</accession>
<gene>
    <name evidence="12" type="ORF">JL102_01325</name>
</gene>
<protein>
    <submittedName>
        <fullName evidence="12">Energy transducer TonB</fullName>
    </submittedName>
</protein>
<feature type="transmembrane region" description="Helical" evidence="10">
    <location>
        <begin position="12"/>
        <end position="29"/>
    </location>
</feature>
<keyword evidence="6 10" id="KW-0812">Transmembrane</keyword>
<dbReference type="InterPro" id="IPR037682">
    <property type="entry name" value="TonB_C"/>
</dbReference>
<organism evidence="12 13">
    <name type="scientific">Fulvivirga sediminis</name>
    <dbReference type="NCBI Taxonomy" id="2803949"/>
    <lineage>
        <taxon>Bacteria</taxon>
        <taxon>Pseudomonadati</taxon>
        <taxon>Bacteroidota</taxon>
        <taxon>Cytophagia</taxon>
        <taxon>Cytophagales</taxon>
        <taxon>Fulvivirgaceae</taxon>
        <taxon>Fulvivirga</taxon>
    </lineage>
</organism>
<evidence type="ECO:0000256" key="3">
    <source>
        <dbReference type="ARBA" id="ARBA00022448"/>
    </source>
</evidence>